<dbReference type="GO" id="GO:0005975">
    <property type="term" value="P:carbohydrate metabolic process"/>
    <property type="evidence" value="ECO:0007669"/>
    <property type="project" value="InterPro"/>
</dbReference>
<dbReference type="PANTHER" id="PTHR11051:SF8">
    <property type="entry name" value="PROTEIN-GLUCOSYLGALACTOSYLHYDROXYLYSINE GLUCOSIDASE"/>
    <property type="match status" value="1"/>
</dbReference>
<evidence type="ECO:0000256" key="2">
    <source>
        <dbReference type="SAM" id="MobiDB-lite"/>
    </source>
</evidence>
<organism evidence="6 8">
    <name type="scientific">Modestobacter muralis</name>
    <dbReference type="NCBI Taxonomy" id="1608614"/>
    <lineage>
        <taxon>Bacteria</taxon>
        <taxon>Bacillati</taxon>
        <taxon>Actinomycetota</taxon>
        <taxon>Actinomycetes</taxon>
        <taxon>Geodermatophilales</taxon>
        <taxon>Geodermatophilaceae</taxon>
        <taxon>Modestobacter</taxon>
    </lineage>
</organism>
<name>A0A6P0ER97_9ACTN</name>
<reference evidence="7 9" key="2">
    <citation type="submission" date="2020-02" db="EMBL/GenBank/DDBJ databases">
        <title>The WGS of Modestobacter muralis DSM 100205.</title>
        <authorList>
            <person name="Jiang Z."/>
        </authorList>
    </citation>
    <scope>NUCLEOTIDE SEQUENCE [LARGE SCALE GENOMIC DNA]</scope>
    <source>
        <strain evidence="7 9">DSM 100205</strain>
    </source>
</reference>
<dbReference type="InterPro" id="IPR005194">
    <property type="entry name" value="Glyco_hydro_65_C"/>
</dbReference>
<feature type="domain" description="Glycoside hydrolase family 65 C-terminal" evidence="4">
    <location>
        <begin position="1000"/>
        <end position="1064"/>
    </location>
</feature>
<proteinExistence type="predicted"/>
<dbReference type="AlphaFoldDB" id="A0A6P0ER97"/>
<dbReference type="Pfam" id="PF00702">
    <property type="entry name" value="Hydrolase"/>
    <property type="match status" value="1"/>
</dbReference>
<accession>A0A6P0ER97</accession>
<dbReference type="GO" id="GO:0030246">
    <property type="term" value="F:carbohydrate binding"/>
    <property type="evidence" value="ECO:0007669"/>
    <property type="project" value="InterPro"/>
</dbReference>
<comment type="caution">
    <text evidence="6">The sequence shown here is derived from an EMBL/GenBank/DDBJ whole genome shotgun (WGS) entry which is preliminary data.</text>
</comment>
<feature type="domain" description="Glycoside hydrolase family 65 central catalytic" evidence="3">
    <location>
        <begin position="595"/>
        <end position="990"/>
    </location>
</feature>
<evidence type="ECO:0000256" key="1">
    <source>
        <dbReference type="ARBA" id="ARBA00023295"/>
    </source>
</evidence>
<sequence length="1107" mass="119657">MRRAGHGDRASPGTTGAVREPDDPPASRLGPLGAAPPYGAVIFASEVVVDTSAIRAAAWQELFAAVLTGSGAGAATVAQPSGTAADGRRYLDQRSPEAVVIAFLSDNHMTMPMGHPDDPPGTRSVNGLAAHHDQMYLRLLTERPPRVSPGAIDLLRRLRAGHVPTGLVVGREHSVLAALPELQGLLDVVVGHAPVDGPRMSHEPAPALFLDVAQRLEVPPAGVAVVEGTAAGVRAARAAHVGLVVGISRAGHRRDLEAAGAQLVVDDLGELDLGVLRTDPWLLVYEGFDPAHEGHREALTTLGNGYAGTRGAAPESSADGTHYPGTYLAGIYNRLTSTVQGRQVEDEHLVNVHNWLPLDVRIEDGGWWSDGGLTERSERRELDLRRGLLTRHVQLTDRAGRRLQLTQRRLVSMEHPHLAALETTLLALGWSGQVSVRSGIDAGITNSNVAEYAALADRHLDRVTVQQPDPETLLVQAATTQSRITVSTAARTVVHGASVPTPRRLESGPEGRHAHRVEVGLRDGLPVVIDKTVAMATSRDRAIAAPGLGTLDELARAPAGVSGLLPGHVAAWQRLWDRFGVTLDSDRETQLVLNLHVFHQLQTISPHTAELDVGVPARGLHGEGYRGHVFWDELFVLPSITTHLPEVSRALLDYRWRRLPAARQAAAHAGLSGALFPWQSGSDGREETPAQLFNARSQRWMPDNSRRQRHVSLAVAYNAWQYYQGTGDRTWLADRGAELIIDVARLFVSLGTHDPATDRYHIAGVMGPDEYHDGYPDAPGEGLRDNAYTNVLAAWICQRAGEVLTVLAGHDREEVVARLRIRPGEPATWARLSHRLGVPFLADGVISQFDGYDALAELDWDRYEQTYGNIGRLDLILEAEGDTTNRYRLAKQADVLMLIYLLGPDELLAVLNRLGYPATTDTLVRTIDFYLARTAHGSTLSRVVHASVLARIDPTRAWSTFREALVADLDDTQGGTTEEGIHLGAMAGTVDIVTRAFAGMQIHGGTVAFAPRLPAELRSARFQIQYRGQRLDVILHHDRLLVTARECAAAAPVRIDVAGATFSLGAGQAHEFWLGGVPREPERPAGSVQERVGLGLPTGPAVRQGRA</sequence>
<protein>
    <submittedName>
        <fullName evidence="6">Family 65 glycosyl hydrolase</fullName>
    </submittedName>
</protein>
<dbReference type="Gene3D" id="1.10.150.240">
    <property type="entry name" value="Putative phosphatase, domain 2"/>
    <property type="match status" value="1"/>
</dbReference>
<dbReference type="SUPFAM" id="SSF48208">
    <property type="entry name" value="Six-hairpin glycosidases"/>
    <property type="match status" value="1"/>
</dbReference>
<keyword evidence="1" id="KW-0326">Glycosidase</keyword>
<dbReference type="InterPro" id="IPR005195">
    <property type="entry name" value="Glyco_hydro_65_M"/>
</dbReference>
<reference evidence="6 8" key="1">
    <citation type="submission" date="2020-01" db="EMBL/GenBank/DDBJ databases">
        <title>the WGS Modestobacter muralis CPCC 204518.</title>
        <authorList>
            <person name="Jiang Z."/>
        </authorList>
    </citation>
    <scope>NUCLEOTIDE SEQUENCE [LARGE SCALE GENOMIC DNA]</scope>
    <source>
        <strain evidence="6 8">DSM 100205</strain>
    </source>
</reference>
<dbReference type="Pfam" id="PF03633">
    <property type="entry name" value="Glyco_hydro_65C"/>
    <property type="match status" value="1"/>
</dbReference>
<dbReference type="Proteomes" id="UP000468828">
    <property type="component" value="Unassembled WGS sequence"/>
</dbReference>
<dbReference type="Pfam" id="PF03636">
    <property type="entry name" value="Glyco_hydro_65N"/>
    <property type="match status" value="1"/>
</dbReference>
<dbReference type="GO" id="GO:0016757">
    <property type="term" value="F:glycosyltransferase activity"/>
    <property type="evidence" value="ECO:0007669"/>
    <property type="project" value="UniProtKB-ARBA"/>
</dbReference>
<dbReference type="SUPFAM" id="SSF56784">
    <property type="entry name" value="HAD-like"/>
    <property type="match status" value="1"/>
</dbReference>
<dbReference type="InterPro" id="IPR037018">
    <property type="entry name" value="GH65_N"/>
</dbReference>
<dbReference type="GO" id="GO:0004553">
    <property type="term" value="F:hydrolase activity, hydrolyzing O-glycosyl compounds"/>
    <property type="evidence" value="ECO:0007669"/>
    <property type="project" value="TreeGrafter"/>
</dbReference>
<evidence type="ECO:0000259" key="4">
    <source>
        <dbReference type="Pfam" id="PF03633"/>
    </source>
</evidence>
<keyword evidence="8" id="KW-1185">Reference proteome</keyword>
<evidence type="ECO:0000259" key="5">
    <source>
        <dbReference type="Pfam" id="PF03636"/>
    </source>
</evidence>
<feature type="region of interest" description="Disordered" evidence="2">
    <location>
        <begin position="1077"/>
        <end position="1107"/>
    </location>
</feature>
<dbReference type="Proteomes" id="UP000471152">
    <property type="component" value="Unassembled WGS sequence"/>
</dbReference>
<dbReference type="InterPro" id="IPR036412">
    <property type="entry name" value="HAD-like_sf"/>
</dbReference>
<dbReference type="InterPro" id="IPR023214">
    <property type="entry name" value="HAD_sf"/>
</dbReference>
<evidence type="ECO:0000313" key="7">
    <source>
        <dbReference type="EMBL" id="NEN50127.1"/>
    </source>
</evidence>
<dbReference type="InterPro" id="IPR008928">
    <property type="entry name" value="6-hairpin_glycosidase_sf"/>
</dbReference>
<feature type="domain" description="Glycoside hydrolase family 65 N-terminal" evidence="5">
    <location>
        <begin position="285"/>
        <end position="539"/>
    </location>
</feature>
<dbReference type="InterPro" id="IPR023198">
    <property type="entry name" value="PGP-like_dom2"/>
</dbReference>
<evidence type="ECO:0000313" key="8">
    <source>
        <dbReference type="Proteomes" id="UP000468828"/>
    </source>
</evidence>
<dbReference type="Gene3D" id="2.70.98.40">
    <property type="entry name" value="Glycoside hydrolase, family 65, N-terminal domain"/>
    <property type="match status" value="1"/>
</dbReference>
<dbReference type="EMBL" id="JAAGWH010000013">
    <property type="protein sequence ID" value="NEK93360.1"/>
    <property type="molecule type" value="Genomic_DNA"/>
</dbReference>
<gene>
    <name evidence="7" type="ORF">G3R41_04080</name>
    <name evidence="6" type="ORF">GCU67_04080</name>
</gene>
<dbReference type="PANTHER" id="PTHR11051">
    <property type="entry name" value="GLYCOSYL HYDROLASE-RELATED"/>
    <property type="match status" value="1"/>
</dbReference>
<evidence type="ECO:0000259" key="3">
    <source>
        <dbReference type="Pfam" id="PF03632"/>
    </source>
</evidence>
<feature type="region of interest" description="Disordered" evidence="2">
    <location>
        <begin position="1"/>
        <end position="31"/>
    </location>
</feature>
<evidence type="ECO:0000313" key="9">
    <source>
        <dbReference type="Proteomes" id="UP000471152"/>
    </source>
</evidence>
<keyword evidence="6" id="KW-0378">Hydrolase</keyword>
<dbReference type="InterPro" id="IPR011013">
    <property type="entry name" value="Gal_mutarotase_sf_dom"/>
</dbReference>
<evidence type="ECO:0000313" key="6">
    <source>
        <dbReference type="EMBL" id="NEK93360.1"/>
    </source>
</evidence>
<dbReference type="InterPro" id="IPR005196">
    <property type="entry name" value="Glyco_hydro_65_N"/>
</dbReference>
<dbReference type="FunFam" id="1.50.10.10:FF:000053">
    <property type="entry name" value="Putative glycosyl hydrolase"/>
    <property type="match status" value="1"/>
</dbReference>
<dbReference type="Pfam" id="PF03632">
    <property type="entry name" value="Glyco_hydro_65m"/>
    <property type="match status" value="1"/>
</dbReference>
<dbReference type="Gene3D" id="2.60.420.10">
    <property type="entry name" value="Maltose phosphorylase, domain 3"/>
    <property type="match status" value="1"/>
</dbReference>
<dbReference type="SUPFAM" id="SSF74650">
    <property type="entry name" value="Galactose mutarotase-like"/>
    <property type="match status" value="1"/>
</dbReference>
<dbReference type="Gene3D" id="1.50.10.10">
    <property type="match status" value="1"/>
</dbReference>
<dbReference type="Gene3D" id="3.40.50.1000">
    <property type="entry name" value="HAD superfamily/HAD-like"/>
    <property type="match status" value="1"/>
</dbReference>
<dbReference type="EMBL" id="JAAGWB010000013">
    <property type="protein sequence ID" value="NEN50127.1"/>
    <property type="molecule type" value="Genomic_DNA"/>
</dbReference>
<dbReference type="InterPro" id="IPR012341">
    <property type="entry name" value="6hp_glycosidase-like_sf"/>
</dbReference>